<organism evidence="2">
    <name type="scientific">bioreactor metagenome</name>
    <dbReference type="NCBI Taxonomy" id="1076179"/>
    <lineage>
        <taxon>unclassified sequences</taxon>
        <taxon>metagenomes</taxon>
        <taxon>ecological metagenomes</taxon>
    </lineage>
</organism>
<gene>
    <name evidence="2" type="ORF">SDC9_33594</name>
</gene>
<dbReference type="AlphaFoldDB" id="A0A644VA03"/>
<sequence>MPGAIYLAAQTGRASFNASVFTKAIRHLHNAGAYSPEMLADKPFLSLLKETNRVLQAAFDEGIADNTPSPAMLKKLREDVFMFSGCKTHKELKEAASWLLDDNGKVRSFTDFRNDVWKVHTAYNQHYLEAEYHFAIGSAQMAAKWDDFEKDGDRYHLQYRTAGDDRVRPEHAELDLITLPASDRFWSRYYPPNGWRCRCTAVQVRADKYPESDPGESERRGEAATTRIDKNGINADAIFRFNPGRDRQIFPPAHPYKKVQDSVRKIIEGLQVNVSENVAGRKALFNRLSTDKNYTGVSFNERTGGLKAIHTGHQFDPRTGVFERRVQNIAFDAGHSLILEDETGFAHRIADGIFNGRPAEIASITGTGKNAVKRALNHCRGKGAEVALLYFPDESSFSYKRLWEGVAKFSGQAAYEFANIYVITGSEIRLVK</sequence>
<feature type="domain" description="Phage head morphogenesis" evidence="1">
    <location>
        <begin position="119"/>
        <end position="201"/>
    </location>
</feature>
<dbReference type="InterPro" id="IPR006528">
    <property type="entry name" value="Phage_head_morphogenesis_dom"/>
</dbReference>
<accession>A0A644VA03</accession>
<evidence type="ECO:0000259" key="1">
    <source>
        <dbReference type="Pfam" id="PF04233"/>
    </source>
</evidence>
<reference evidence="2" key="1">
    <citation type="submission" date="2019-08" db="EMBL/GenBank/DDBJ databases">
        <authorList>
            <person name="Kucharzyk K."/>
            <person name="Murdoch R.W."/>
            <person name="Higgins S."/>
            <person name="Loffler F."/>
        </authorList>
    </citation>
    <scope>NUCLEOTIDE SEQUENCE</scope>
</reference>
<dbReference type="NCBIfam" id="TIGR01641">
    <property type="entry name" value="phageSPP1_gp7"/>
    <property type="match status" value="1"/>
</dbReference>
<dbReference type="Pfam" id="PF04233">
    <property type="entry name" value="Phage_Mu_F"/>
    <property type="match status" value="1"/>
</dbReference>
<dbReference type="EMBL" id="VSSQ01000241">
    <property type="protein sequence ID" value="MPL87593.1"/>
    <property type="molecule type" value="Genomic_DNA"/>
</dbReference>
<evidence type="ECO:0000313" key="2">
    <source>
        <dbReference type="EMBL" id="MPL87593.1"/>
    </source>
</evidence>
<protein>
    <recommendedName>
        <fullName evidence="1">Phage head morphogenesis domain-containing protein</fullName>
    </recommendedName>
</protein>
<name>A0A644VA03_9ZZZZ</name>
<proteinExistence type="predicted"/>
<comment type="caution">
    <text evidence="2">The sequence shown here is derived from an EMBL/GenBank/DDBJ whole genome shotgun (WGS) entry which is preliminary data.</text>
</comment>